<dbReference type="Pfam" id="PF01329">
    <property type="entry name" value="Pterin_4a"/>
    <property type="match status" value="1"/>
</dbReference>
<dbReference type="EC" id="4.2.1.96" evidence="3"/>
<sequence length="91" mass="10253">MSNQAATWKERNRPARLERRIVFEDYEQTRDFLEALADISEAANRYPDISFGRTSVSLTIQTDEDSGAILPEHRAFARQIDALITAVPAAS</sequence>
<evidence type="ECO:0000313" key="6">
    <source>
        <dbReference type="Proteomes" id="UP001597337"/>
    </source>
</evidence>
<evidence type="ECO:0000256" key="4">
    <source>
        <dbReference type="ARBA" id="ARBA00023239"/>
    </source>
</evidence>
<comment type="similarity">
    <text evidence="2">Belongs to the pterin-4-alpha-carbinolamine dehydratase family.</text>
</comment>
<dbReference type="RefSeq" id="WP_386022316.1">
    <property type="nucleotide sequence ID" value="NZ_JBHUHX010000004.1"/>
</dbReference>
<accession>A0ABW4Y4S0</accession>
<dbReference type="InterPro" id="IPR036428">
    <property type="entry name" value="PCD_sf"/>
</dbReference>
<dbReference type="Gene3D" id="3.30.1360.20">
    <property type="entry name" value="Transcriptional coactivator/pterin dehydratase"/>
    <property type="match status" value="1"/>
</dbReference>
<protein>
    <recommendedName>
        <fullName evidence="3">4a-hydroxytetrahydrobiopterin dehydratase</fullName>
        <ecNumber evidence="3">4.2.1.96</ecNumber>
    </recommendedName>
</protein>
<proteinExistence type="inferred from homology"/>
<name>A0ABW4Y4S0_9GAMM</name>
<evidence type="ECO:0000256" key="1">
    <source>
        <dbReference type="ARBA" id="ARBA00001554"/>
    </source>
</evidence>
<evidence type="ECO:0000313" key="5">
    <source>
        <dbReference type="EMBL" id="MFD2110560.1"/>
    </source>
</evidence>
<keyword evidence="4 5" id="KW-0456">Lyase</keyword>
<dbReference type="SUPFAM" id="SSF55248">
    <property type="entry name" value="PCD-like"/>
    <property type="match status" value="1"/>
</dbReference>
<comment type="caution">
    <text evidence="5">The sequence shown here is derived from an EMBL/GenBank/DDBJ whole genome shotgun (WGS) entry which is preliminary data.</text>
</comment>
<dbReference type="Proteomes" id="UP001597337">
    <property type="component" value="Unassembled WGS sequence"/>
</dbReference>
<dbReference type="GO" id="GO:0008124">
    <property type="term" value="F:4-alpha-hydroxytetrahydrobiopterin dehydratase activity"/>
    <property type="evidence" value="ECO:0007669"/>
    <property type="project" value="UniProtKB-EC"/>
</dbReference>
<dbReference type="EMBL" id="JBHUHX010000004">
    <property type="protein sequence ID" value="MFD2110560.1"/>
    <property type="molecule type" value="Genomic_DNA"/>
</dbReference>
<evidence type="ECO:0000256" key="3">
    <source>
        <dbReference type="ARBA" id="ARBA00013252"/>
    </source>
</evidence>
<gene>
    <name evidence="5" type="ORF">ACFSJC_01745</name>
</gene>
<keyword evidence="6" id="KW-1185">Reference proteome</keyword>
<organism evidence="5 6">
    <name type="scientific">Thiorhodococcus fuscus</name>
    <dbReference type="NCBI Taxonomy" id="527200"/>
    <lineage>
        <taxon>Bacteria</taxon>
        <taxon>Pseudomonadati</taxon>
        <taxon>Pseudomonadota</taxon>
        <taxon>Gammaproteobacteria</taxon>
        <taxon>Chromatiales</taxon>
        <taxon>Chromatiaceae</taxon>
        <taxon>Thiorhodococcus</taxon>
    </lineage>
</organism>
<comment type="catalytic activity">
    <reaction evidence="1">
        <text>(4aS,6R)-4a-hydroxy-L-erythro-5,6,7,8-tetrahydrobiopterin = (6R)-L-erythro-6,7-dihydrobiopterin + H2O</text>
        <dbReference type="Rhea" id="RHEA:11920"/>
        <dbReference type="ChEBI" id="CHEBI:15377"/>
        <dbReference type="ChEBI" id="CHEBI:15642"/>
        <dbReference type="ChEBI" id="CHEBI:43120"/>
        <dbReference type="EC" id="4.2.1.96"/>
    </reaction>
</comment>
<reference evidence="6" key="1">
    <citation type="journal article" date="2019" name="Int. J. Syst. Evol. Microbiol.">
        <title>The Global Catalogue of Microorganisms (GCM) 10K type strain sequencing project: providing services to taxonomists for standard genome sequencing and annotation.</title>
        <authorList>
            <consortium name="The Broad Institute Genomics Platform"/>
            <consortium name="The Broad Institute Genome Sequencing Center for Infectious Disease"/>
            <person name="Wu L."/>
            <person name="Ma J."/>
        </authorList>
    </citation>
    <scope>NUCLEOTIDE SEQUENCE [LARGE SCALE GENOMIC DNA]</scope>
    <source>
        <strain evidence="6">KACC 12597</strain>
    </source>
</reference>
<dbReference type="InterPro" id="IPR001533">
    <property type="entry name" value="Pterin_deHydtase"/>
</dbReference>
<evidence type="ECO:0000256" key="2">
    <source>
        <dbReference type="ARBA" id="ARBA00006472"/>
    </source>
</evidence>